<accession>A0A376CKU4</accession>
<sequence>MNFTTTLGLPFHLGKTIEENSALLDDFFFNEKNSGTDLEGFLTLTGTDGEEDTWKIVSTVEDGKCVTARVDFDNDNVTFLDVPIKPDNSLDVAETAVALQSRGQRVIAQTYDLVLPEHFITIEPRSSICYWDRTYWTPEEFLKETVQPRRNADLQDQR</sequence>
<dbReference type="Proteomes" id="UP000254467">
    <property type="component" value="Unassembled WGS sequence"/>
</dbReference>
<dbReference type="AlphaFoldDB" id="A0A376CKU4"/>
<dbReference type="EMBL" id="UFXQ01000001">
    <property type="protein sequence ID" value="STC69070.1"/>
    <property type="molecule type" value="Genomic_DNA"/>
</dbReference>
<proteinExistence type="predicted"/>
<protein>
    <submittedName>
        <fullName evidence="1">Uncharacterized protein</fullName>
    </submittedName>
</protein>
<dbReference type="RefSeq" id="WP_018582389.1">
    <property type="nucleotide sequence ID" value="NZ_LDYD01000003.1"/>
</dbReference>
<gene>
    <name evidence="1" type="ORF">NCTC11862_00847</name>
</gene>
<organism evidence="1 2">
    <name type="scientific">Corynebacterium pilosum</name>
    <dbReference type="NCBI Taxonomy" id="35756"/>
    <lineage>
        <taxon>Bacteria</taxon>
        <taxon>Bacillati</taxon>
        <taxon>Actinomycetota</taxon>
        <taxon>Actinomycetes</taxon>
        <taxon>Mycobacteriales</taxon>
        <taxon>Corynebacteriaceae</taxon>
        <taxon>Corynebacterium</taxon>
    </lineage>
</organism>
<name>A0A376CKU4_9CORY</name>
<dbReference type="OrthoDB" id="4411836at2"/>
<evidence type="ECO:0000313" key="2">
    <source>
        <dbReference type="Proteomes" id="UP000254467"/>
    </source>
</evidence>
<evidence type="ECO:0000313" key="1">
    <source>
        <dbReference type="EMBL" id="STC69070.1"/>
    </source>
</evidence>
<reference evidence="1 2" key="1">
    <citation type="submission" date="2018-06" db="EMBL/GenBank/DDBJ databases">
        <authorList>
            <consortium name="Pathogen Informatics"/>
            <person name="Doyle S."/>
        </authorList>
    </citation>
    <scope>NUCLEOTIDE SEQUENCE [LARGE SCALE GENOMIC DNA]</scope>
    <source>
        <strain evidence="1 2">NCTC11862</strain>
    </source>
</reference>
<keyword evidence="2" id="KW-1185">Reference proteome</keyword>
<dbReference type="STRING" id="35756.GCA_001044155_00537"/>